<comment type="caution">
    <text evidence="2">The sequence shown here is derived from an EMBL/GenBank/DDBJ whole genome shotgun (WGS) entry which is preliminary data.</text>
</comment>
<reference evidence="2 3" key="1">
    <citation type="journal article" date="2021" name="Genome Biol.">
        <title>AFLAP: assembly-free linkage analysis pipeline using k-mers from genome sequencing data.</title>
        <authorList>
            <person name="Fletcher K."/>
            <person name="Zhang L."/>
            <person name="Gil J."/>
            <person name="Han R."/>
            <person name="Cavanaugh K."/>
            <person name="Michelmore R."/>
        </authorList>
    </citation>
    <scope>NUCLEOTIDE SEQUENCE [LARGE SCALE GENOMIC DNA]</scope>
    <source>
        <strain evidence="2 3">SF5</strain>
    </source>
</reference>
<dbReference type="Proteomes" id="UP000294530">
    <property type="component" value="Unassembled WGS sequence"/>
</dbReference>
<dbReference type="EMBL" id="SHOA02000006">
    <property type="protein sequence ID" value="TDH66839.1"/>
    <property type="molecule type" value="Genomic_DNA"/>
</dbReference>
<evidence type="ECO:0000256" key="1">
    <source>
        <dbReference type="SAM" id="MobiDB-lite"/>
    </source>
</evidence>
<dbReference type="AlphaFoldDB" id="A0A976ICP4"/>
<accession>A0A976ICP4</accession>
<feature type="region of interest" description="Disordered" evidence="1">
    <location>
        <begin position="78"/>
        <end position="101"/>
    </location>
</feature>
<sequence length="101" mass="11016">MPSNAALPTTIRVKDPAQIPRQGAPWPPERFKRSLKRASRERTQTSNPEKRERMGLPIDGAVTPGVGICAITNGSRGTFTFSQGDGTKGIPREATRLDKTE</sequence>
<feature type="region of interest" description="Disordered" evidence="1">
    <location>
        <begin position="1"/>
        <end position="63"/>
    </location>
</feature>
<feature type="compositionally biased region" description="Basic and acidic residues" evidence="1">
    <location>
        <begin position="90"/>
        <end position="101"/>
    </location>
</feature>
<evidence type="ECO:0000313" key="2">
    <source>
        <dbReference type="EMBL" id="TDH66839.1"/>
    </source>
</evidence>
<feature type="compositionally biased region" description="Basic and acidic residues" evidence="1">
    <location>
        <begin position="38"/>
        <end position="54"/>
    </location>
</feature>
<evidence type="ECO:0000313" key="3">
    <source>
        <dbReference type="Proteomes" id="UP000294530"/>
    </source>
</evidence>
<organism evidence="2 3">
    <name type="scientific">Bremia lactucae</name>
    <name type="common">Lettuce downy mildew</name>
    <dbReference type="NCBI Taxonomy" id="4779"/>
    <lineage>
        <taxon>Eukaryota</taxon>
        <taxon>Sar</taxon>
        <taxon>Stramenopiles</taxon>
        <taxon>Oomycota</taxon>
        <taxon>Peronosporomycetes</taxon>
        <taxon>Peronosporales</taxon>
        <taxon>Peronosporaceae</taxon>
        <taxon>Bremia</taxon>
    </lineage>
</organism>
<dbReference type="KEGG" id="blac:94348593"/>
<gene>
    <name evidence="2" type="ORF">CCR75_004836</name>
</gene>
<name>A0A976ICP4_BRELC</name>
<dbReference type="RefSeq" id="XP_067816338.1">
    <property type="nucleotide sequence ID" value="XM_067962922.1"/>
</dbReference>
<protein>
    <submittedName>
        <fullName evidence="2">Uncharacterized protein</fullName>
    </submittedName>
</protein>
<dbReference type="GeneID" id="94348593"/>
<keyword evidence="3" id="KW-1185">Reference proteome</keyword>
<proteinExistence type="predicted"/>